<dbReference type="Pfam" id="PF00582">
    <property type="entry name" value="Usp"/>
    <property type="match status" value="1"/>
</dbReference>
<accession>A0A830BWF7</accession>
<dbReference type="SUPFAM" id="SSF52402">
    <property type="entry name" value="Adenine nucleotide alpha hydrolases-like"/>
    <property type="match status" value="1"/>
</dbReference>
<evidence type="ECO:0000313" key="3">
    <source>
        <dbReference type="Proteomes" id="UP000653305"/>
    </source>
</evidence>
<comment type="caution">
    <text evidence="2">The sequence shown here is derived from an EMBL/GenBank/DDBJ whole genome shotgun (WGS) entry which is preliminary data.</text>
</comment>
<proteinExistence type="predicted"/>
<name>A0A830BWF7_9LAMI</name>
<dbReference type="EMBL" id="BMAC01000222">
    <property type="protein sequence ID" value="GFP90669.1"/>
    <property type="molecule type" value="Genomic_DNA"/>
</dbReference>
<dbReference type="AlphaFoldDB" id="A0A830BWF7"/>
<dbReference type="Proteomes" id="UP000653305">
    <property type="component" value="Unassembled WGS sequence"/>
</dbReference>
<dbReference type="OrthoDB" id="1667873at2759"/>
<dbReference type="InterPro" id="IPR014729">
    <property type="entry name" value="Rossmann-like_a/b/a_fold"/>
</dbReference>
<evidence type="ECO:0000313" key="2">
    <source>
        <dbReference type="EMBL" id="GFP90669.1"/>
    </source>
</evidence>
<reference evidence="2" key="1">
    <citation type="submission" date="2020-07" db="EMBL/GenBank/DDBJ databases">
        <title>Ethylene signaling mediates host invasion by parasitic plants.</title>
        <authorList>
            <person name="Yoshida S."/>
        </authorList>
    </citation>
    <scope>NUCLEOTIDE SEQUENCE</scope>
    <source>
        <strain evidence="2">Okayama</strain>
    </source>
</reference>
<protein>
    <recommendedName>
        <fullName evidence="1">UspA domain-containing protein</fullName>
    </recommendedName>
</protein>
<dbReference type="Gene3D" id="3.40.50.620">
    <property type="entry name" value="HUPs"/>
    <property type="match status" value="1"/>
</dbReference>
<evidence type="ECO:0000259" key="1">
    <source>
        <dbReference type="Pfam" id="PF00582"/>
    </source>
</evidence>
<dbReference type="CDD" id="cd00293">
    <property type="entry name" value="USP-like"/>
    <property type="match status" value="1"/>
</dbReference>
<feature type="domain" description="UspA" evidence="1">
    <location>
        <begin position="70"/>
        <end position="210"/>
    </location>
</feature>
<dbReference type="PANTHER" id="PTHR47000:SF3">
    <property type="entry name" value="ADENINE NUCLEOTIDE ALPHA HYDROLASES-LIKE SUPERFAMILY PROTEIN"/>
    <property type="match status" value="1"/>
</dbReference>
<keyword evidence="3" id="KW-1185">Reference proteome</keyword>
<sequence>MTAFCISPVVAAGVRVRARVRSPLKQHKKSPSLINRAEGDSELIISNEINDLMSLNWHCNLSDHECGGNNRVMVVIDSNSEAKGALEWALSHTVQSQDTLILLHAARKLDGKTHGGIDQRAFNLLQSMKNMCELRRPEVHVEIAIREGREKGAIIVEAVKQLKVSLLVLGHQKQSLLRQFPKIWTSKRKRNNRLVDHCIQNANCMTLAVRRKNRKYGGYLITTKRHNNFWLLA</sequence>
<gene>
    <name evidence="2" type="ORF">PHJA_001211000</name>
</gene>
<dbReference type="PANTHER" id="PTHR47000">
    <property type="entry name" value="ADENINE NUCLEOTIDE ALPHA HYDROLASES-LIKE SUPERFAMILY PROTEIN"/>
    <property type="match status" value="1"/>
</dbReference>
<dbReference type="InterPro" id="IPR006016">
    <property type="entry name" value="UspA"/>
</dbReference>
<organism evidence="2 3">
    <name type="scientific">Phtheirospermum japonicum</name>
    <dbReference type="NCBI Taxonomy" id="374723"/>
    <lineage>
        <taxon>Eukaryota</taxon>
        <taxon>Viridiplantae</taxon>
        <taxon>Streptophyta</taxon>
        <taxon>Embryophyta</taxon>
        <taxon>Tracheophyta</taxon>
        <taxon>Spermatophyta</taxon>
        <taxon>Magnoliopsida</taxon>
        <taxon>eudicotyledons</taxon>
        <taxon>Gunneridae</taxon>
        <taxon>Pentapetalae</taxon>
        <taxon>asterids</taxon>
        <taxon>lamiids</taxon>
        <taxon>Lamiales</taxon>
        <taxon>Orobanchaceae</taxon>
        <taxon>Orobanchaceae incertae sedis</taxon>
        <taxon>Phtheirospermum</taxon>
    </lineage>
</organism>